<comment type="caution">
    <text evidence="1">The sequence shown here is derived from an EMBL/GenBank/DDBJ whole genome shotgun (WGS) entry which is preliminary data.</text>
</comment>
<protein>
    <recommendedName>
        <fullName evidence="5">Fibrobacter succinogenes major paralogous domain-containing protein</fullName>
    </recommendedName>
</protein>
<dbReference type="EMBL" id="QRPN01000015">
    <property type="protein sequence ID" value="RHM16613.1"/>
    <property type="molecule type" value="Genomic_DNA"/>
</dbReference>
<feature type="non-terminal residue" evidence="1">
    <location>
        <position position="1"/>
    </location>
</feature>
<sequence>VTRFPASGYWHAADKKQYRTGAGGYYWSSSAYSGNTSSYYLGFAVGYTPPASINARNHAFTIRCVQE</sequence>
<evidence type="ECO:0000313" key="4">
    <source>
        <dbReference type="Proteomes" id="UP000284604"/>
    </source>
</evidence>
<proteinExistence type="predicted"/>
<organism evidence="1 3">
    <name type="scientific">Bacteroides stercoris</name>
    <dbReference type="NCBI Taxonomy" id="46506"/>
    <lineage>
        <taxon>Bacteria</taxon>
        <taxon>Pseudomonadati</taxon>
        <taxon>Bacteroidota</taxon>
        <taxon>Bacteroidia</taxon>
        <taxon>Bacteroidales</taxon>
        <taxon>Bacteroidaceae</taxon>
        <taxon>Bacteroides</taxon>
    </lineage>
</organism>
<dbReference type="EMBL" id="QRHJ01000072">
    <property type="protein sequence ID" value="RHF70124.1"/>
    <property type="molecule type" value="Genomic_DNA"/>
</dbReference>
<name>A0A414PNH9_BACSE</name>
<evidence type="ECO:0000313" key="2">
    <source>
        <dbReference type="EMBL" id="RHM16613.1"/>
    </source>
</evidence>
<dbReference type="Proteomes" id="UP000284604">
    <property type="component" value="Unassembled WGS sequence"/>
</dbReference>
<evidence type="ECO:0008006" key="5">
    <source>
        <dbReference type="Google" id="ProtNLM"/>
    </source>
</evidence>
<accession>A0A414PNH9</accession>
<evidence type="ECO:0000313" key="3">
    <source>
        <dbReference type="Proteomes" id="UP000283762"/>
    </source>
</evidence>
<reference evidence="3 4" key="1">
    <citation type="submission" date="2018-08" db="EMBL/GenBank/DDBJ databases">
        <title>A genome reference for cultivated species of the human gut microbiota.</title>
        <authorList>
            <person name="Zou Y."/>
            <person name="Xue W."/>
            <person name="Luo G."/>
        </authorList>
    </citation>
    <scope>NUCLEOTIDE SEQUENCE [LARGE SCALE GENOMIC DNA]</scope>
    <source>
        <strain evidence="2 4">AF35-20</strain>
        <strain evidence="1 3">AM25-16</strain>
    </source>
</reference>
<gene>
    <name evidence="1" type="ORF">DW668_16835</name>
    <name evidence="2" type="ORF">DWZ78_13280</name>
</gene>
<evidence type="ECO:0000313" key="1">
    <source>
        <dbReference type="EMBL" id="RHF70124.1"/>
    </source>
</evidence>
<dbReference type="AlphaFoldDB" id="A0A414PNH9"/>
<dbReference type="Proteomes" id="UP000283762">
    <property type="component" value="Unassembled WGS sequence"/>
</dbReference>